<evidence type="ECO:0000256" key="3">
    <source>
        <dbReference type="ARBA" id="ARBA00010051"/>
    </source>
</evidence>
<dbReference type="GO" id="GO:0044689">
    <property type="term" value="F:7,8-didemethyl-8-hydroxy-5-deazariboflavin synthase activity"/>
    <property type="evidence" value="ECO:0007669"/>
    <property type="project" value="UniProtKB-EC"/>
</dbReference>
<dbReference type="GO" id="GO:0141093">
    <property type="term" value="F:5-amino-6-(D-ribitylamino)uracil--L-tyrosine 4-hydroxyphenyl transferase activity"/>
    <property type="evidence" value="ECO:0007669"/>
    <property type="project" value="UniProtKB-EC"/>
</dbReference>
<feature type="binding site" evidence="17">
    <location>
        <position position="317"/>
    </location>
    <ligand>
        <name>(3R)-3-methyl-D-ornithine</name>
        <dbReference type="ChEBI" id="CHEBI:64642"/>
    </ligand>
</feature>
<evidence type="ECO:0000313" key="19">
    <source>
        <dbReference type="EMBL" id="MBA0086424.1"/>
    </source>
</evidence>
<dbReference type="NCBIfam" id="NF005609">
    <property type="entry name" value="PRK07360.1"/>
    <property type="match status" value="1"/>
</dbReference>
<dbReference type="SFLD" id="SFLDG01389">
    <property type="entry name" value="menaquinone_synthsis_involved"/>
    <property type="match status" value="1"/>
</dbReference>
<reference evidence="19" key="1">
    <citation type="submission" date="2020-06" db="EMBL/GenBank/DDBJ databases">
        <title>Legume-microbial interactions unlock mineral nutrients during tropical forest succession.</title>
        <authorList>
            <person name="Epihov D.Z."/>
        </authorList>
    </citation>
    <scope>NUCLEOTIDE SEQUENCE [LARGE SCALE GENOMIC DNA]</scope>
    <source>
        <strain evidence="19">Pan2503</strain>
    </source>
</reference>
<dbReference type="SMART" id="SM00729">
    <property type="entry name" value="Elp3"/>
    <property type="match status" value="1"/>
</dbReference>
<protein>
    <recommendedName>
        <fullName evidence="7">FO synthase</fullName>
        <ecNumber evidence="6">2.5.1.147</ecNumber>
        <ecNumber evidence="5">4.3.1.32</ecNumber>
    </recommendedName>
</protein>
<dbReference type="Proteomes" id="UP000567293">
    <property type="component" value="Unassembled WGS sequence"/>
</dbReference>
<dbReference type="InterPro" id="IPR020050">
    <property type="entry name" value="FO_synthase_su2"/>
</dbReference>
<evidence type="ECO:0000256" key="15">
    <source>
        <dbReference type="ARBA" id="ARBA00048974"/>
    </source>
</evidence>
<comment type="similarity">
    <text evidence="3">In the C-terminal section; belongs to the radical SAM superfamily. CofH family.</text>
</comment>
<evidence type="ECO:0000256" key="14">
    <source>
        <dbReference type="ARBA" id="ARBA00048468"/>
    </source>
</evidence>
<keyword evidence="13 16" id="KW-0411">Iron-sulfur</keyword>
<evidence type="ECO:0000256" key="8">
    <source>
        <dbReference type="ARBA" id="ARBA00022485"/>
    </source>
</evidence>
<name>A0A7V8NRX6_9BACT</name>
<dbReference type="EMBL" id="JACDQQ010001508">
    <property type="protein sequence ID" value="MBA0086424.1"/>
    <property type="molecule type" value="Genomic_DNA"/>
</dbReference>
<evidence type="ECO:0000256" key="10">
    <source>
        <dbReference type="ARBA" id="ARBA00022691"/>
    </source>
</evidence>
<dbReference type="InterPro" id="IPR006638">
    <property type="entry name" value="Elp3/MiaA/NifB-like_rSAM"/>
</dbReference>
<gene>
    <name evidence="19" type="primary">cofH</name>
    <name evidence="19" type="ORF">HRJ53_15700</name>
</gene>
<dbReference type="Pfam" id="PF19288">
    <property type="entry name" value="CofH_C"/>
    <property type="match status" value="1"/>
</dbReference>
<dbReference type="EC" id="2.5.1.147" evidence="6"/>
<feature type="binding site" evidence="17">
    <location>
        <position position="164"/>
    </location>
    <ligand>
        <name>(3R)-3-methyl-D-ornithine</name>
        <dbReference type="ChEBI" id="CHEBI:64642"/>
    </ligand>
</feature>
<keyword evidence="10 16" id="KW-0949">S-adenosyl-L-methionine</keyword>
<comment type="cofactor">
    <cofactor evidence="16">
        <name>[4Fe-4S] cluster</name>
        <dbReference type="ChEBI" id="CHEBI:49883"/>
    </cofactor>
    <text evidence="16">Binds 1 [4Fe-4S] cluster. The cluster is coordinated with 3 cysteines and an exchangeable S-adenosyl-L-methionine.</text>
</comment>
<feature type="domain" description="Radical SAM core" evidence="18">
    <location>
        <begin position="74"/>
        <end position="310"/>
    </location>
</feature>
<dbReference type="PROSITE" id="PS51918">
    <property type="entry name" value="RADICAL_SAM"/>
    <property type="match status" value="1"/>
</dbReference>
<keyword evidence="11" id="KW-0479">Metal-binding</keyword>
<keyword evidence="8 16" id="KW-0004">4Fe-4S</keyword>
<dbReference type="UniPathway" id="UPA00072"/>
<evidence type="ECO:0000256" key="17">
    <source>
        <dbReference type="PIRSR" id="PIRSR004762-2"/>
    </source>
</evidence>
<evidence type="ECO:0000256" key="5">
    <source>
        <dbReference type="ARBA" id="ARBA00012126"/>
    </source>
</evidence>
<proteinExistence type="inferred from homology"/>
<evidence type="ECO:0000313" key="20">
    <source>
        <dbReference type="Proteomes" id="UP000567293"/>
    </source>
</evidence>
<comment type="catalytic activity">
    <reaction evidence="14">
        <text>5-amino-6-(D-ribitylamino)uracil + L-tyrosine + S-adenosyl-L-methionine = 5-amino-5-(4-hydroxybenzyl)-6-(D-ribitylimino)-5,6-dihydrouracil + 2-iminoacetate + 5'-deoxyadenosine + L-methionine + H(+)</text>
        <dbReference type="Rhea" id="RHEA:55200"/>
        <dbReference type="ChEBI" id="CHEBI:15378"/>
        <dbReference type="ChEBI" id="CHEBI:15934"/>
        <dbReference type="ChEBI" id="CHEBI:17319"/>
        <dbReference type="ChEBI" id="CHEBI:57844"/>
        <dbReference type="ChEBI" id="CHEBI:58315"/>
        <dbReference type="ChEBI" id="CHEBI:59789"/>
        <dbReference type="ChEBI" id="CHEBI:77846"/>
        <dbReference type="ChEBI" id="CHEBI:85936"/>
        <dbReference type="EC" id="2.5.1.147"/>
    </reaction>
</comment>
<evidence type="ECO:0000256" key="1">
    <source>
        <dbReference type="ARBA" id="ARBA00003692"/>
    </source>
</evidence>
<dbReference type="Pfam" id="PF04055">
    <property type="entry name" value="Radical_SAM"/>
    <property type="match status" value="1"/>
</dbReference>
<dbReference type="GO" id="GO:0051539">
    <property type="term" value="F:4 iron, 4 sulfur cluster binding"/>
    <property type="evidence" value="ECO:0007669"/>
    <property type="project" value="UniProtKB-KW"/>
</dbReference>
<dbReference type="AlphaFoldDB" id="A0A7V8NRX6"/>
<dbReference type="SFLD" id="SFLDS00029">
    <property type="entry name" value="Radical_SAM"/>
    <property type="match status" value="1"/>
</dbReference>
<dbReference type="SFLD" id="SFLDG01388">
    <property type="entry name" value="7_8-didemethyl-8-hydroxy-5-dea"/>
    <property type="match status" value="1"/>
</dbReference>
<evidence type="ECO:0000256" key="6">
    <source>
        <dbReference type="ARBA" id="ARBA00012289"/>
    </source>
</evidence>
<dbReference type="InterPro" id="IPR013785">
    <property type="entry name" value="Aldolase_TIM"/>
</dbReference>
<comment type="pathway">
    <text evidence="2">Cofactor biosynthesis; coenzyme F0 biosynthesis.</text>
</comment>
<keyword evidence="12 16" id="KW-0408">Iron</keyword>
<feature type="binding site" evidence="16">
    <location>
        <position position="95"/>
    </location>
    <ligand>
        <name>[4Fe-4S] cluster</name>
        <dbReference type="ChEBI" id="CHEBI:49883"/>
        <note>4Fe-4S-S-AdoMet</note>
    </ligand>
</feature>
<feature type="binding site" evidence="16">
    <location>
        <position position="88"/>
    </location>
    <ligand>
        <name>[4Fe-4S] cluster</name>
        <dbReference type="ChEBI" id="CHEBI:49883"/>
        <note>4Fe-4S-S-AdoMet</note>
    </ligand>
</feature>
<evidence type="ECO:0000256" key="12">
    <source>
        <dbReference type="ARBA" id="ARBA00023004"/>
    </source>
</evidence>
<comment type="caution">
    <text evidence="19">The sequence shown here is derived from an EMBL/GenBank/DDBJ whole genome shotgun (WGS) entry which is preliminary data.</text>
</comment>
<dbReference type="GO" id="GO:0046872">
    <property type="term" value="F:metal ion binding"/>
    <property type="evidence" value="ECO:0007669"/>
    <property type="project" value="UniProtKB-KW"/>
</dbReference>
<evidence type="ECO:0000256" key="13">
    <source>
        <dbReference type="ARBA" id="ARBA00023014"/>
    </source>
</evidence>
<organism evidence="19 20">
    <name type="scientific">Candidatus Acidiferrum panamense</name>
    <dbReference type="NCBI Taxonomy" id="2741543"/>
    <lineage>
        <taxon>Bacteria</taxon>
        <taxon>Pseudomonadati</taxon>
        <taxon>Acidobacteriota</taxon>
        <taxon>Terriglobia</taxon>
        <taxon>Candidatus Acidiferrales</taxon>
        <taxon>Candidatus Acidiferrum</taxon>
    </lineage>
</organism>
<dbReference type="NCBIfam" id="TIGR00423">
    <property type="entry name" value="CofH family radical SAM protein"/>
    <property type="match status" value="1"/>
</dbReference>
<evidence type="ECO:0000259" key="18">
    <source>
        <dbReference type="PROSITE" id="PS51918"/>
    </source>
</evidence>
<dbReference type="SFLD" id="SFLDG01064">
    <property type="entry name" value="F420__menaquinone_cofactor_bio"/>
    <property type="match status" value="1"/>
</dbReference>
<keyword evidence="20" id="KW-1185">Reference proteome</keyword>
<dbReference type="InterPro" id="IPR045567">
    <property type="entry name" value="CofH/MnqC-like_C"/>
</dbReference>
<dbReference type="InterPro" id="IPR034405">
    <property type="entry name" value="F420"/>
</dbReference>
<dbReference type="CDD" id="cd01335">
    <property type="entry name" value="Radical_SAM"/>
    <property type="match status" value="1"/>
</dbReference>
<keyword evidence="9 19" id="KW-0808">Transferase</keyword>
<dbReference type="FunFam" id="3.20.20.70:FF:000134">
    <property type="entry name" value="7,8-didemethyl-8-hydroxy-5-deazariboflavin synthase"/>
    <property type="match status" value="1"/>
</dbReference>
<dbReference type="PANTHER" id="PTHR43076:SF1">
    <property type="entry name" value="LIPOYL SYNTHASE 2"/>
    <property type="match status" value="1"/>
</dbReference>
<dbReference type="NCBIfam" id="TIGR03551">
    <property type="entry name" value="F420_cofH"/>
    <property type="match status" value="1"/>
</dbReference>
<feature type="binding site" evidence="16">
    <location>
        <position position="92"/>
    </location>
    <ligand>
        <name>[4Fe-4S] cluster</name>
        <dbReference type="ChEBI" id="CHEBI:49883"/>
        <note>4Fe-4S-S-AdoMet</note>
    </ligand>
</feature>
<feature type="binding site" evidence="17">
    <location>
        <position position="200"/>
    </location>
    <ligand>
        <name>S-adenosyl-L-methionine</name>
        <dbReference type="ChEBI" id="CHEBI:59789"/>
    </ligand>
</feature>
<sequence length="417" mass="45785">MSPRVNNEAGTEKSLAKALAQCPPRARDALESVLQGKELSFEQGLCLGTSEGADLEALVAVADYLRSETVGRTITYVINRNINFTNVCFVGCSFCGFARGPQASDGYSLSLEEVVRRAREAWDCGATEVCIQGGLPRDLDGFFYRDLLRAIKRTLPAMHVHAFSPMEIDYGVLKTGLPLGGYLQMMKDEGLGSIPGTAAEILDDRIRRQLSPNKLPVARWVEIITTAHELGIPTTSTMMYGHVEEPADWVRHLLLLRAIQKRTGGFTEFVPLGFIHPNTRLYKHGGARPGAARDEHLRVHALSRVLLGGAICNVQVSWVKLGIETSLACLEAGANDFGGTLMEENISKAAGATFGEYVSPEEFRAHIRKIGRVPAERSTTYKIRRAFGRHEDDPSSALPTLRIARSENHRGYTEGAY</sequence>
<evidence type="ECO:0000256" key="7">
    <source>
        <dbReference type="ARBA" id="ARBA00022220"/>
    </source>
</evidence>
<dbReference type="PANTHER" id="PTHR43076">
    <property type="entry name" value="FO SYNTHASE (COFH)"/>
    <property type="match status" value="1"/>
</dbReference>
<dbReference type="EC" id="4.3.1.32" evidence="5"/>
<evidence type="ECO:0000256" key="2">
    <source>
        <dbReference type="ARBA" id="ARBA00004712"/>
    </source>
</evidence>
<evidence type="ECO:0000256" key="11">
    <source>
        <dbReference type="ARBA" id="ARBA00022723"/>
    </source>
</evidence>
<feature type="binding site" evidence="17">
    <location>
        <position position="94"/>
    </location>
    <ligand>
        <name>S-adenosyl-L-methionine</name>
        <dbReference type="ChEBI" id="CHEBI:59789"/>
    </ligand>
</feature>
<dbReference type="InterPro" id="IPR007197">
    <property type="entry name" value="rSAM"/>
</dbReference>
<comment type="catalytic activity">
    <reaction evidence="15">
        <text>5-amino-5-(4-hydroxybenzyl)-6-(D-ribitylimino)-5,6-dihydrouracil + S-adenosyl-L-methionine = 7,8-didemethyl-8-hydroxy-5-deazariboflavin + 5'-deoxyadenosine + L-methionine + NH4(+) + H(+)</text>
        <dbReference type="Rhea" id="RHEA:55204"/>
        <dbReference type="ChEBI" id="CHEBI:15378"/>
        <dbReference type="ChEBI" id="CHEBI:17319"/>
        <dbReference type="ChEBI" id="CHEBI:28938"/>
        <dbReference type="ChEBI" id="CHEBI:57844"/>
        <dbReference type="ChEBI" id="CHEBI:59789"/>
        <dbReference type="ChEBI" id="CHEBI:59904"/>
        <dbReference type="ChEBI" id="CHEBI:85936"/>
        <dbReference type="EC" id="4.3.1.32"/>
    </reaction>
</comment>
<dbReference type="HAMAP" id="MF_01612">
    <property type="entry name" value="FO_synth_sub2"/>
    <property type="match status" value="1"/>
</dbReference>
<dbReference type="PIRSF" id="PIRSF004762">
    <property type="entry name" value="CHP00423"/>
    <property type="match status" value="1"/>
</dbReference>
<comment type="function">
    <text evidence="1">Catalyzes the radical-mediated synthesis of 7,8-didemethyl-8-hydroxy-5-deazariboflavin (FO) from 5-amino-6-(D-ribitylamino)uracil and L-tyrosine.</text>
</comment>
<accession>A0A7V8NRX6</accession>
<dbReference type="SUPFAM" id="SSF102114">
    <property type="entry name" value="Radical SAM enzymes"/>
    <property type="match status" value="1"/>
</dbReference>
<evidence type="ECO:0000256" key="16">
    <source>
        <dbReference type="PIRSR" id="PIRSR004762-1"/>
    </source>
</evidence>
<evidence type="ECO:0000256" key="9">
    <source>
        <dbReference type="ARBA" id="ARBA00022679"/>
    </source>
</evidence>
<comment type="similarity">
    <text evidence="4">In the N-terminal section; belongs to the radical SAM superfamily. CofG family.</text>
</comment>
<dbReference type="InterPro" id="IPR019940">
    <property type="entry name" value="CofH_family"/>
</dbReference>
<evidence type="ECO:0000256" key="4">
    <source>
        <dbReference type="ARBA" id="ARBA00010826"/>
    </source>
</evidence>
<dbReference type="InterPro" id="IPR058240">
    <property type="entry name" value="rSAM_sf"/>
</dbReference>
<dbReference type="Gene3D" id="3.20.20.70">
    <property type="entry name" value="Aldolase class I"/>
    <property type="match status" value="1"/>
</dbReference>